<accession>K9FU66</accession>
<sequence>MLPNSEAEDSGPSMDISDVSSFFDPGSAAMDFSNEMPTSSATTSDNALWSDFLQTDAQSASTDLPTYPSDPQIYNHLLGGLKTPPADDDTGRDVLWTSGDAELGGQAHATMERIIR</sequence>
<keyword evidence="3" id="KW-1185">Reference proteome</keyword>
<evidence type="ECO:0000313" key="3">
    <source>
        <dbReference type="Proteomes" id="UP000009882"/>
    </source>
</evidence>
<organism evidence="2 3">
    <name type="scientific">Penicillium digitatum (strain PHI26 / CECT 20796)</name>
    <name type="common">Green mold</name>
    <dbReference type="NCBI Taxonomy" id="1170229"/>
    <lineage>
        <taxon>Eukaryota</taxon>
        <taxon>Fungi</taxon>
        <taxon>Dikarya</taxon>
        <taxon>Ascomycota</taxon>
        <taxon>Pezizomycotina</taxon>
        <taxon>Eurotiomycetes</taxon>
        <taxon>Eurotiomycetidae</taxon>
        <taxon>Eurotiales</taxon>
        <taxon>Aspergillaceae</taxon>
        <taxon>Penicillium</taxon>
    </lineage>
</organism>
<feature type="region of interest" description="Disordered" evidence="1">
    <location>
        <begin position="1"/>
        <end position="22"/>
    </location>
</feature>
<dbReference type="InParanoid" id="K9FU66"/>
<reference evidence="3" key="1">
    <citation type="journal article" date="2012" name="BMC Genomics">
        <title>Genome sequence of the necrotrophic fungus Penicillium digitatum, the main postharvest pathogen of citrus.</title>
        <authorList>
            <person name="Marcet-Houben M."/>
            <person name="Ballester A.-R."/>
            <person name="de la Fuente B."/>
            <person name="Harries E."/>
            <person name="Marcos J.F."/>
            <person name="Gonzalez-Candelas L."/>
            <person name="Gabaldon T."/>
        </authorList>
    </citation>
    <scope>NUCLEOTIDE SEQUENCE [LARGE SCALE GENOMIC DNA]</scope>
    <source>
        <strain evidence="3">PHI26 / CECT 20796</strain>
    </source>
</reference>
<dbReference type="Proteomes" id="UP000009882">
    <property type="component" value="Unassembled WGS sequence"/>
</dbReference>
<dbReference type="HOGENOM" id="CLU_2097642_0_0_1"/>
<evidence type="ECO:0000313" key="2">
    <source>
        <dbReference type="EMBL" id="EKV12047.1"/>
    </source>
</evidence>
<evidence type="ECO:0000256" key="1">
    <source>
        <dbReference type="SAM" id="MobiDB-lite"/>
    </source>
</evidence>
<dbReference type="EMBL" id="AKCT01000186">
    <property type="protein sequence ID" value="EKV12047.1"/>
    <property type="molecule type" value="Genomic_DNA"/>
</dbReference>
<dbReference type="AlphaFoldDB" id="K9FU66"/>
<protein>
    <submittedName>
        <fullName evidence="2">Uncharacterized protein</fullName>
    </submittedName>
</protein>
<dbReference type="OrthoDB" id="2574141at2759"/>
<name>K9FU66_PEND2</name>
<proteinExistence type="predicted"/>
<dbReference type="STRING" id="1170229.K9FU66"/>
<gene>
    <name evidence="2" type="ORF">PDIG_46620</name>
</gene>
<comment type="caution">
    <text evidence="2">The sequence shown here is derived from an EMBL/GenBank/DDBJ whole genome shotgun (WGS) entry which is preliminary data.</text>
</comment>